<evidence type="ECO:0000256" key="2">
    <source>
        <dbReference type="SAM" id="MobiDB-lite"/>
    </source>
</evidence>
<reference evidence="3 4" key="1">
    <citation type="submission" date="2024-03" db="EMBL/GenBank/DDBJ databases">
        <title>Human intestinal bacterial collection.</title>
        <authorList>
            <person name="Pauvert C."/>
            <person name="Hitch T.C.A."/>
            <person name="Clavel T."/>
        </authorList>
    </citation>
    <scope>NUCLEOTIDE SEQUENCE [LARGE SCALE GENOMIC DNA]</scope>
    <source>
        <strain evidence="3 4">CLA-SR-H021</strain>
    </source>
</reference>
<dbReference type="InterPro" id="IPR013378">
    <property type="entry name" value="InlB-like_B-rpt"/>
</dbReference>
<evidence type="ECO:0000313" key="4">
    <source>
        <dbReference type="Proteomes" id="UP001454086"/>
    </source>
</evidence>
<gene>
    <name evidence="3" type="ORF">WMQ36_23145</name>
</gene>
<dbReference type="RefSeq" id="WP_349118614.1">
    <property type="nucleotide sequence ID" value="NZ_JBBMFM010000132.1"/>
</dbReference>
<accession>A0ABV1DBX4</accession>
<feature type="compositionally biased region" description="Polar residues" evidence="2">
    <location>
        <begin position="216"/>
        <end position="229"/>
    </location>
</feature>
<dbReference type="Pfam" id="PF09479">
    <property type="entry name" value="Flg_new"/>
    <property type="match status" value="2"/>
</dbReference>
<dbReference type="Proteomes" id="UP001454086">
    <property type="component" value="Unassembled WGS sequence"/>
</dbReference>
<protein>
    <submittedName>
        <fullName evidence="3">InlB B-repeat-containing protein</fullName>
    </submittedName>
</protein>
<feature type="region of interest" description="Disordered" evidence="2">
    <location>
        <begin position="187"/>
        <end position="468"/>
    </location>
</feature>
<feature type="compositionally biased region" description="Acidic residues" evidence="2">
    <location>
        <begin position="296"/>
        <end position="310"/>
    </location>
</feature>
<dbReference type="Gene3D" id="2.60.40.4270">
    <property type="entry name" value="Listeria-Bacteroides repeat domain"/>
    <property type="match status" value="1"/>
</dbReference>
<feature type="compositionally biased region" description="Low complexity" evidence="2">
    <location>
        <begin position="395"/>
        <end position="414"/>
    </location>
</feature>
<evidence type="ECO:0000313" key="3">
    <source>
        <dbReference type="EMBL" id="MEQ2427864.1"/>
    </source>
</evidence>
<evidence type="ECO:0000256" key="1">
    <source>
        <dbReference type="ARBA" id="ARBA00004196"/>
    </source>
</evidence>
<dbReference type="EMBL" id="JBBMFM010000132">
    <property type="protein sequence ID" value="MEQ2427864.1"/>
    <property type="molecule type" value="Genomic_DNA"/>
</dbReference>
<feature type="compositionally biased region" description="Low complexity" evidence="2">
    <location>
        <begin position="230"/>
        <end position="278"/>
    </location>
</feature>
<dbReference type="InterPro" id="IPR042229">
    <property type="entry name" value="Listeria/Bacterioides_rpt_sf"/>
</dbReference>
<feature type="non-terminal residue" evidence="3">
    <location>
        <position position="1306"/>
    </location>
</feature>
<feature type="compositionally biased region" description="Basic and acidic residues" evidence="2">
    <location>
        <begin position="280"/>
        <end position="295"/>
    </location>
</feature>
<keyword evidence="4" id="KW-1185">Reference proteome</keyword>
<organism evidence="3 4">
    <name type="scientific">Enterocloster hominis</name>
    <name type="common">ex Hitch et al. 2024</name>
    <dbReference type="NCBI Taxonomy" id="1917870"/>
    <lineage>
        <taxon>Bacteria</taxon>
        <taxon>Bacillati</taxon>
        <taxon>Bacillota</taxon>
        <taxon>Clostridia</taxon>
        <taxon>Lachnospirales</taxon>
        <taxon>Lachnospiraceae</taxon>
        <taxon>Enterocloster</taxon>
    </lineage>
</organism>
<feature type="compositionally biased region" description="Basic and acidic residues" evidence="2">
    <location>
        <begin position="335"/>
        <end position="368"/>
    </location>
</feature>
<name>A0ABV1DBX4_9FIRM</name>
<comment type="subcellular location">
    <subcellularLocation>
        <location evidence="1">Cell envelope</location>
    </subcellularLocation>
</comment>
<comment type="caution">
    <text evidence="3">The sequence shown here is derived from an EMBL/GenBank/DDBJ whole genome shotgun (WGS) entry which is preliminary data.</text>
</comment>
<proteinExistence type="predicted"/>
<sequence>MEGRKRSRALSRTVYSVQKRLLAFVLAAAMILTNVGADLNTALAATSSESVTFSMSGSQLVKAIDEAIASGNEVTAEDLDFTNGKIAEFEKLFFGEGKIYEAFPDPDGGSMDAELRVFVRLPEDADDMYMVTGDEEIIFLYVNNGEDSISCTTEITRMDDGAEKVKKTKRVTVKSYEAAYGDEEVNLISKPVETPAPLPEDTNRPGADETTAPAETESQVETTAPSVDGTTAAPDDATDETTTAPDETTAADETQATLPDETTAAPEESQTEEPATTEAAEEKTQEATEPEKTEAPETEAPEAEAPEAEVGEPVASIIRHNAPLVADNENGDAAGTKEEAEAKEETEAPEPEKEEAPKETEAPTKEEATTAEETEATEAPSKEESTEAADSTDPTDSAQDATDETTTAADGETTVPGTDETTAAPVESGSSSADESETKAPAQTVPDVASPSEAKPTEAPAEDDNVSAAGTSDLVGIGYCSTAKVYVTTINQLKALDDFEGYKISYAIYPEASARIVEGPRGVEEGQALSFGVKNQIGYAVESVTANGEVLTADSITDNNDTTQTVWYSVPGVYEEQTVEVYMTETGEHPTFAESVTVNGVTITATAPEGVIPIGTKLDVKEVTVEIESALKDKVESEEGGQVTSVLAYDINLMLNGIKLDNSWSDNGYVTVTFSGSRIEAETAGGSAVEIYAVDDTNAEELTADTAAGVTANTLTLESVSDTVDVPGESSVSNVSFEAEHFTIYAITIIDGKENPAVATYNFYIDEELVGTQTVKDNEYLIQPENPAAVDGNKFIGWIPEGSTTALDFTVPVAVGETKTLNIYATYEQVHYVFFMDNVGRVIATKEGKTGEIISTADVTFVTDTTTAVTGWSLQEAAPQTPVGNGVRLENADIVLYPIVSEAYWVTYESGNDATYYAPRYVMPGGKAENPGKPTRLGYTFQHWSLSEDGGAYNFSSNVSGNITLYAVWKAQTVNYSVVYWYEKPNIAEDAGTDVSNYMFNKSETRSALAGSYVSASTLSRRDSIEYGYFSHGDEQLLVKGDGTTVLNVYFKRIVYTIEFNLNGGSMQFNGNEEVYTSSKILTCTKEEHEHNRWCGWGKYCYKEEHEHNDSCYFLANPYSFTAKYEQDIQNQWPSSKNATFTKGQDGFINWNGNLASHRVTLNKELIKPDSNNVITFTANWAKTRNAKVNYWFEEIASGIPEGERKTYKGKTYVKSEVYSQDITLQSSVGLTPKDIDGVYNIGDDGTDKSEKVYNFYYDRYKFDLKFNSMGGTAISTSKNIMFEAPLISYEPQKPTKANSIFGGWY</sequence>